<evidence type="ECO:0000256" key="1">
    <source>
        <dbReference type="SAM" id="SignalP"/>
    </source>
</evidence>
<accession>A0A016S277</accession>
<gene>
    <name evidence="2" type="primary">Acey_s0311.g2154</name>
    <name evidence="2" type="ORF">Y032_0311g2154</name>
</gene>
<feature type="chain" id="PRO_5001488859" description="ShKT domain-containing protein" evidence="1">
    <location>
        <begin position="21"/>
        <end position="98"/>
    </location>
</feature>
<name>A0A016S277_9BILA</name>
<keyword evidence="1" id="KW-0732">Signal</keyword>
<evidence type="ECO:0000313" key="3">
    <source>
        <dbReference type="Proteomes" id="UP000024635"/>
    </source>
</evidence>
<dbReference type="EMBL" id="JARK01001647">
    <property type="protein sequence ID" value="EYB84743.1"/>
    <property type="molecule type" value="Genomic_DNA"/>
</dbReference>
<dbReference type="Gene3D" id="3.30.30.100">
    <property type="match status" value="1"/>
</dbReference>
<evidence type="ECO:0000313" key="2">
    <source>
        <dbReference type="EMBL" id="EYB84743.1"/>
    </source>
</evidence>
<dbReference type="AlphaFoldDB" id="A0A016S277"/>
<dbReference type="OrthoDB" id="9988549at2759"/>
<reference evidence="3" key="1">
    <citation type="journal article" date="2015" name="Nat. Genet.">
        <title>The genome and transcriptome of the zoonotic hookworm Ancylostoma ceylanicum identify infection-specific gene families.</title>
        <authorList>
            <person name="Schwarz E.M."/>
            <person name="Hu Y."/>
            <person name="Antoshechkin I."/>
            <person name="Miller M.M."/>
            <person name="Sternberg P.W."/>
            <person name="Aroian R.V."/>
        </authorList>
    </citation>
    <scope>NUCLEOTIDE SEQUENCE</scope>
    <source>
        <strain evidence="3">HY135</strain>
    </source>
</reference>
<feature type="signal peptide" evidence="1">
    <location>
        <begin position="1"/>
        <end position="20"/>
    </location>
</feature>
<evidence type="ECO:0008006" key="4">
    <source>
        <dbReference type="Google" id="ProtNLM"/>
    </source>
</evidence>
<comment type="caution">
    <text evidence="2">The sequence shown here is derived from an EMBL/GenBank/DDBJ whole genome shotgun (WGS) entry which is preliminary data.</text>
</comment>
<keyword evidence="3" id="KW-1185">Reference proteome</keyword>
<organism evidence="2 3">
    <name type="scientific">Ancylostoma ceylanicum</name>
    <dbReference type="NCBI Taxonomy" id="53326"/>
    <lineage>
        <taxon>Eukaryota</taxon>
        <taxon>Metazoa</taxon>
        <taxon>Ecdysozoa</taxon>
        <taxon>Nematoda</taxon>
        <taxon>Chromadorea</taxon>
        <taxon>Rhabditida</taxon>
        <taxon>Rhabditina</taxon>
        <taxon>Rhabditomorpha</taxon>
        <taxon>Strongyloidea</taxon>
        <taxon>Ancylostomatidae</taxon>
        <taxon>Ancylostomatinae</taxon>
        <taxon>Ancylostoma</taxon>
    </lineage>
</organism>
<dbReference type="Proteomes" id="UP000024635">
    <property type="component" value="Unassembled WGS sequence"/>
</dbReference>
<proteinExistence type="predicted"/>
<protein>
    <recommendedName>
        <fullName evidence="4">ShKT domain-containing protein</fullName>
    </recommendedName>
</protein>
<dbReference type="InterPro" id="IPR038456">
    <property type="entry name" value="Macin_sf"/>
</dbReference>
<sequence>MNRLTAVVFILSVLFLESNALGTCSNYRLQCSPKTSFGTCHLWRSCSDYCTKCQGKIGGVCRKVFTEECNGGYRCRCIGGDVPKSENPLIAATCRMAV</sequence>